<keyword evidence="1" id="KW-0472">Membrane</keyword>
<evidence type="ECO:0000313" key="2">
    <source>
        <dbReference type="EMBL" id="RYR52578.1"/>
    </source>
</evidence>
<keyword evidence="3" id="KW-1185">Reference proteome</keyword>
<sequence>MPCTPKAADFLKKASVLIAPAMAVGTGGLLWFYLLYVFSMVLSTI</sequence>
<dbReference type="Proteomes" id="UP000289738">
    <property type="component" value="Chromosome A06"/>
</dbReference>
<gene>
    <name evidence="2" type="ORF">Ahy_A06g027476</name>
</gene>
<evidence type="ECO:0000256" key="1">
    <source>
        <dbReference type="SAM" id="Phobius"/>
    </source>
</evidence>
<organism evidence="2 3">
    <name type="scientific">Arachis hypogaea</name>
    <name type="common">Peanut</name>
    <dbReference type="NCBI Taxonomy" id="3818"/>
    <lineage>
        <taxon>Eukaryota</taxon>
        <taxon>Viridiplantae</taxon>
        <taxon>Streptophyta</taxon>
        <taxon>Embryophyta</taxon>
        <taxon>Tracheophyta</taxon>
        <taxon>Spermatophyta</taxon>
        <taxon>Magnoliopsida</taxon>
        <taxon>eudicotyledons</taxon>
        <taxon>Gunneridae</taxon>
        <taxon>Pentapetalae</taxon>
        <taxon>rosids</taxon>
        <taxon>fabids</taxon>
        <taxon>Fabales</taxon>
        <taxon>Fabaceae</taxon>
        <taxon>Papilionoideae</taxon>
        <taxon>50 kb inversion clade</taxon>
        <taxon>dalbergioids sensu lato</taxon>
        <taxon>Dalbergieae</taxon>
        <taxon>Pterocarpus clade</taxon>
        <taxon>Arachis</taxon>
    </lineage>
</organism>
<keyword evidence="1" id="KW-1133">Transmembrane helix</keyword>
<protein>
    <submittedName>
        <fullName evidence="2">Uncharacterized protein</fullName>
    </submittedName>
</protein>
<comment type="caution">
    <text evidence="2">The sequence shown here is derived from an EMBL/GenBank/DDBJ whole genome shotgun (WGS) entry which is preliminary data.</text>
</comment>
<name>A0A445CNU5_ARAHY</name>
<dbReference type="AlphaFoldDB" id="A0A445CNU5"/>
<dbReference type="EMBL" id="SDMP01000006">
    <property type="protein sequence ID" value="RYR52578.1"/>
    <property type="molecule type" value="Genomic_DNA"/>
</dbReference>
<evidence type="ECO:0000313" key="3">
    <source>
        <dbReference type="Proteomes" id="UP000289738"/>
    </source>
</evidence>
<keyword evidence="1" id="KW-0812">Transmembrane</keyword>
<reference evidence="2 3" key="1">
    <citation type="submission" date="2019-01" db="EMBL/GenBank/DDBJ databases">
        <title>Sequencing of cultivated peanut Arachis hypogaea provides insights into genome evolution and oil improvement.</title>
        <authorList>
            <person name="Chen X."/>
        </authorList>
    </citation>
    <scope>NUCLEOTIDE SEQUENCE [LARGE SCALE GENOMIC DNA]</scope>
    <source>
        <strain evidence="3">cv. Fuhuasheng</strain>
        <tissue evidence="2">Leaves</tissue>
    </source>
</reference>
<feature type="transmembrane region" description="Helical" evidence="1">
    <location>
        <begin position="16"/>
        <end position="38"/>
    </location>
</feature>
<proteinExistence type="predicted"/>
<accession>A0A445CNU5</accession>